<evidence type="ECO:0000313" key="3">
    <source>
        <dbReference type="Proteomes" id="UP001501000"/>
    </source>
</evidence>
<protein>
    <submittedName>
        <fullName evidence="2">Uncharacterized protein</fullName>
    </submittedName>
</protein>
<evidence type="ECO:0000256" key="1">
    <source>
        <dbReference type="SAM" id="MobiDB-lite"/>
    </source>
</evidence>
<keyword evidence="3" id="KW-1185">Reference proteome</keyword>
<sequence>MRAIRVALRAGVIVGSFSRGGRGALSRPRTPAGVVPGSQLLPRTQVSVPRPPAGDRKPPEVAALPHEREDPRLEPPVQYDLGSPRVWAET</sequence>
<organism evidence="2 3">
    <name type="scientific">Streptomyces gulbargensis</name>
    <dbReference type="NCBI Taxonomy" id="364901"/>
    <lineage>
        <taxon>Bacteria</taxon>
        <taxon>Bacillati</taxon>
        <taxon>Actinomycetota</taxon>
        <taxon>Actinomycetes</taxon>
        <taxon>Kitasatosporales</taxon>
        <taxon>Streptomycetaceae</taxon>
        <taxon>Streptomyces</taxon>
    </lineage>
</organism>
<name>A0ABP7LL98_9ACTN</name>
<comment type="caution">
    <text evidence="2">The sequence shown here is derived from an EMBL/GenBank/DDBJ whole genome shotgun (WGS) entry which is preliminary data.</text>
</comment>
<proteinExistence type="predicted"/>
<feature type="region of interest" description="Disordered" evidence="1">
    <location>
        <begin position="18"/>
        <end position="90"/>
    </location>
</feature>
<feature type="compositionally biased region" description="Basic and acidic residues" evidence="1">
    <location>
        <begin position="53"/>
        <end position="73"/>
    </location>
</feature>
<reference evidence="3" key="1">
    <citation type="journal article" date="2019" name="Int. J. Syst. Evol. Microbiol.">
        <title>The Global Catalogue of Microorganisms (GCM) 10K type strain sequencing project: providing services to taxonomists for standard genome sequencing and annotation.</title>
        <authorList>
            <consortium name="The Broad Institute Genomics Platform"/>
            <consortium name="The Broad Institute Genome Sequencing Center for Infectious Disease"/>
            <person name="Wu L."/>
            <person name="Ma J."/>
        </authorList>
    </citation>
    <scope>NUCLEOTIDE SEQUENCE [LARGE SCALE GENOMIC DNA]</scope>
    <source>
        <strain evidence="3">JCM 16956</strain>
    </source>
</reference>
<gene>
    <name evidence="2" type="ORF">GCM10022244_09090</name>
</gene>
<evidence type="ECO:0000313" key="2">
    <source>
        <dbReference type="EMBL" id="GAA3901046.1"/>
    </source>
</evidence>
<dbReference type="Proteomes" id="UP001501000">
    <property type="component" value="Unassembled WGS sequence"/>
</dbReference>
<accession>A0ABP7LL98</accession>
<dbReference type="EMBL" id="BAABAJ010000002">
    <property type="protein sequence ID" value="GAA3901046.1"/>
    <property type="molecule type" value="Genomic_DNA"/>
</dbReference>